<keyword evidence="2" id="KW-1185">Reference proteome</keyword>
<gene>
    <name evidence="1" type="ORF">M9Y10_040184</name>
</gene>
<protein>
    <submittedName>
        <fullName evidence="1">Uncharacterized protein</fullName>
    </submittedName>
</protein>
<name>A0ABR2GPY9_9EUKA</name>
<accession>A0ABR2GPY9</accession>
<sequence length="87" mass="10381">MTNIWIGLIREMIKIKYNETVNEIISMYPKMENPASICFNNFMKIIFHNNDRNSENIPDLLALMKIQSWKDADEKAKSNKFFHKENK</sequence>
<reference evidence="1 2" key="1">
    <citation type="submission" date="2024-04" db="EMBL/GenBank/DDBJ databases">
        <title>Tritrichomonas musculus Genome.</title>
        <authorList>
            <person name="Alves-Ferreira E."/>
            <person name="Grigg M."/>
            <person name="Lorenzi H."/>
            <person name="Galac M."/>
        </authorList>
    </citation>
    <scope>NUCLEOTIDE SEQUENCE [LARGE SCALE GENOMIC DNA]</scope>
    <source>
        <strain evidence="1 2">EAF2021</strain>
    </source>
</reference>
<organism evidence="1 2">
    <name type="scientific">Tritrichomonas musculus</name>
    <dbReference type="NCBI Taxonomy" id="1915356"/>
    <lineage>
        <taxon>Eukaryota</taxon>
        <taxon>Metamonada</taxon>
        <taxon>Parabasalia</taxon>
        <taxon>Tritrichomonadida</taxon>
        <taxon>Tritrichomonadidae</taxon>
        <taxon>Tritrichomonas</taxon>
    </lineage>
</organism>
<proteinExistence type="predicted"/>
<dbReference type="EMBL" id="JAPFFF010000071">
    <property type="protein sequence ID" value="KAK8835987.1"/>
    <property type="molecule type" value="Genomic_DNA"/>
</dbReference>
<evidence type="ECO:0000313" key="1">
    <source>
        <dbReference type="EMBL" id="KAK8835987.1"/>
    </source>
</evidence>
<evidence type="ECO:0000313" key="2">
    <source>
        <dbReference type="Proteomes" id="UP001470230"/>
    </source>
</evidence>
<dbReference type="Proteomes" id="UP001470230">
    <property type="component" value="Unassembled WGS sequence"/>
</dbReference>
<comment type="caution">
    <text evidence="1">The sequence shown here is derived from an EMBL/GenBank/DDBJ whole genome shotgun (WGS) entry which is preliminary data.</text>
</comment>